<dbReference type="SUPFAM" id="SSF53901">
    <property type="entry name" value="Thiolase-like"/>
    <property type="match status" value="2"/>
</dbReference>
<protein>
    <submittedName>
        <fullName evidence="6">Acetyl-CoA acetyltransferase</fullName>
    </submittedName>
</protein>
<comment type="caution">
    <text evidence="6">The sequence shown here is derived from an EMBL/GenBank/DDBJ whole genome shotgun (WGS) entry which is preliminary data.</text>
</comment>
<name>A0ABP9CVA0_9ACTN</name>
<evidence type="ECO:0000256" key="4">
    <source>
        <dbReference type="SAM" id="MobiDB-lite"/>
    </source>
</evidence>
<evidence type="ECO:0000256" key="2">
    <source>
        <dbReference type="ARBA" id="ARBA00022679"/>
    </source>
</evidence>
<comment type="similarity">
    <text evidence="1">Belongs to the thiolase-like superfamily. Thiolase family.</text>
</comment>
<dbReference type="EMBL" id="BAABKQ010000001">
    <property type="protein sequence ID" value="GAA4815093.1"/>
    <property type="molecule type" value="Genomic_DNA"/>
</dbReference>
<dbReference type="Gene3D" id="2.40.50.840">
    <property type="match status" value="1"/>
</dbReference>
<dbReference type="PANTHER" id="PTHR18919">
    <property type="entry name" value="ACETYL-COA C-ACYLTRANSFERASE"/>
    <property type="match status" value="1"/>
</dbReference>
<dbReference type="Gene3D" id="3.40.47.10">
    <property type="match status" value="1"/>
</dbReference>
<accession>A0ABP9CVA0</accession>
<keyword evidence="7" id="KW-1185">Reference proteome</keyword>
<gene>
    <name evidence="6" type="ORF">GCM10023353_20730</name>
</gene>
<proteinExistence type="inferred from homology"/>
<dbReference type="InterPro" id="IPR040771">
    <property type="entry name" value="TLP1_add_C"/>
</dbReference>
<evidence type="ECO:0000313" key="7">
    <source>
        <dbReference type="Proteomes" id="UP001500839"/>
    </source>
</evidence>
<sequence>MSSSPRNDPRATYSAPPRRSYGACRAPSGDTLPTMTLDPRTPVLVGGGQVSEHDGGIEPVDLIAEAARAAAAEAGSPRLLETLDTVWLSRILSWPYRDPGLLVAHRIGAVPRHTGYSGTAGSVPQVLLARAADDIAAGRRDAVLVGGAESWRTLMKLRAQDRTPEWTVQPEAIAPAENLVPDVPMGAEAEKRIGFTRPAHIYPLFDDALRLRLGRTRSVHRDALGRLWSRMSRVAAENPHAWSREALSTQQITTPSRENRMIASPYTKRMNSNNMVDQAAALLMCSAATADALGIGRDRWVFPHASVEGHDTYAVAERPALDRCHAIRIGGQRALELSGVGLDDIAYVDLYSCFPSAVQIAARELGLPLDDPARPLTVTGGLSFAGGPWCNYSAHAVASIAGRLRDNPGNYGLVTANSGYLTKQAVGVYSTEPPASGFRRADVQAEIDRVPTVRALDTYAGPATTEASTVVYDRSGEPERAFLAARTPAGERVLAVSRDDADIDALQSCEDGAMAVDVAADGTFHVSGSAAGEGFITTV</sequence>
<evidence type="ECO:0000313" key="6">
    <source>
        <dbReference type="EMBL" id="GAA4815093.1"/>
    </source>
</evidence>
<dbReference type="Pfam" id="PF18313">
    <property type="entry name" value="TLP1_add_C"/>
    <property type="match status" value="1"/>
</dbReference>
<dbReference type="PANTHER" id="PTHR18919:SF139">
    <property type="entry name" value="THIOLASE-LIKE PROTEIN TYPE 1 ADDITIONAL C-TERMINAL DOMAIN-CONTAINING PROTEIN"/>
    <property type="match status" value="1"/>
</dbReference>
<feature type="domain" description="Thiolase-like protein type 1 additional C-terminal" evidence="5">
    <location>
        <begin position="442"/>
        <end position="523"/>
    </location>
</feature>
<keyword evidence="2" id="KW-0808">Transferase</keyword>
<reference evidence="7" key="1">
    <citation type="journal article" date="2019" name="Int. J. Syst. Evol. Microbiol.">
        <title>The Global Catalogue of Microorganisms (GCM) 10K type strain sequencing project: providing services to taxonomists for standard genome sequencing and annotation.</title>
        <authorList>
            <consortium name="The Broad Institute Genomics Platform"/>
            <consortium name="The Broad Institute Genome Sequencing Center for Infectious Disease"/>
            <person name="Wu L."/>
            <person name="Ma J."/>
        </authorList>
    </citation>
    <scope>NUCLEOTIDE SEQUENCE [LARGE SCALE GENOMIC DNA]</scope>
    <source>
        <strain evidence="7">JCM 18542</strain>
    </source>
</reference>
<evidence type="ECO:0000256" key="3">
    <source>
        <dbReference type="ARBA" id="ARBA00023315"/>
    </source>
</evidence>
<keyword evidence="3" id="KW-0012">Acyltransferase</keyword>
<evidence type="ECO:0000256" key="1">
    <source>
        <dbReference type="ARBA" id="ARBA00010982"/>
    </source>
</evidence>
<feature type="region of interest" description="Disordered" evidence="4">
    <location>
        <begin position="1"/>
        <end position="37"/>
    </location>
</feature>
<organism evidence="6 7">
    <name type="scientific">Tomitella cavernea</name>
    <dbReference type="NCBI Taxonomy" id="1387982"/>
    <lineage>
        <taxon>Bacteria</taxon>
        <taxon>Bacillati</taxon>
        <taxon>Actinomycetota</taxon>
        <taxon>Actinomycetes</taxon>
        <taxon>Mycobacteriales</taxon>
        <taxon>Tomitella</taxon>
    </lineage>
</organism>
<dbReference type="Proteomes" id="UP001500839">
    <property type="component" value="Unassembled WGS sequence"/>
</dbReference>
<evidence type="ECO:0000259" key="5">
    <source>
        <dbReference type="Pfam" id="PF18313"/>
    </source>
</evidence>
<dbReference type="InterPro" id="IPR016039">
    <property type="entry name" value="Thiolase-like"/>
</dbReference>